<evidence type="ECO:0000259" key="1">
    <source>
        <dbReference type="Pfam" id="PF12680"/>
    </source>
</evidence>
<keyword evidence="3" id="KW-1185">Reference proteome</keyword>
<feature type="domain" description="SnoaL-like" evidence="1">
    <location>
        <begin position="46"/>
        <end position="140"/>
    </location>
</feature>
<accession>A0ABZ2KMN0</accession>
<protein>
    <submittedName>
        <fullName evidence="2">Nuclear transport factor 2 family protein</fullName>
    </submittedName>
</protein>
<dbReference type="SUPFAM" id="SSF54427">
    <property type="entry name" value="NTF2-like"/>
    <property type="match status" value="1"/>
</dbReference>
<dbReference type="Pfam" id="PF12680">
    <property type="entry name" value="SnoaL_2"/>
    <property type="match status" value="1"/>
</dbReference>
<evidence type="ECO:0000313" key="2">
    <source>
        <dbReference type="EMBL" id="WXA99915.1"/>
    </source>
</evidence>
<dbReference type="Proteomes" id="UP001379533">
    <property type="component" value="Chromosome"/>
</dbReference>
<gene>
    <name evidence="2" type="ORF">LZC95_24255</name>
</gene>
<dbReference type="RefSeq" id="WP_394850557.1">
    <property type="nucleotide sequence ID" value="NZ_CP089982.1"/>
</dbReference>
<organism evidence="2 3">
    <name type="scientific">Pendulispora brunnea</name>
    <dbReference type="NCBI Taxonomy" id="2905690"/>
    <lineage>
        <taxon>Bacteria</taxon>
        <taxon>Pseudomonadati</taxon>
        <taxon>Myxococcota</taxon>
        <taxon>Myxococcia</taxon>
        <taxon>Myxococcales</taxon>
        <taxon>Sorangiineae</taxon>
        <taxon>Pendulisporaceae</taxon>
        <taxon>Pendulispora</taxon>
    </lineage>
</organism>
<sequence length="160" mass="18113">MRPWGVFTLGTALLGVAACTTPPPRAPSREGALSTEQFRNLMQTVADGWNEGNSRKSANCFSEGAIYMEPPDAQFYEGRESLYEFFGGKQQPPSPGRMTWHHVLFDEAAQVGAGEYTYQGNRRYHGIVMVRVRAGKIDRWREYQQPSTLNWTEFTGKSHF</sequence>
<dbReference type="InterPro" id="IPR032710">
    <property type="entry name" value="NTF2-like_dom_sf"/>
</dbReference>
<name>A0ABZ2KMN0_9BACT</name>
<dbReference type="InterPro" id="IPR037401">
    <property type="entry name" value="SnoaL-like"/>
</dbReference>
<evidence type="ECO:0000313" key="3">
    <source>
        <dbReference type="Proteomes" id="UP001379533"/>
    </source>
</evidence>
<reference evidence="2 3" key="1">
    <citation type="submission" date="2021-12" db="EMBL/GenBank/DDBJ databases">
        <title>Discovery of the Pendulisporaceae a myxobacterial family with distinct sporulation behavior and unique specialized metabolism.</title>
        <authorList>
            <person name="Garcia R."/>
            <person name="Popoff A."/>
            <person name="Bader C.D."/>
            <person name="Loehr J."/>
            <person name="Walesch S."/>
            <person name="Walt C."/>
            <person name="Boldt J."/>
            <person name="Bunk B."/>
            <person name="Haeckl F.J.F.P.J."/>
            <person name="Gunesch A.P."/>
            <person name="Birkelbach J."/>
            <person name="Nuebel U."/>
            <person name="Pietschmann T."/>
            <person name="Bach T."/>
            <person name="Mueller R."/>
        </authorList>
    </citation>
    <scope>NUCLEOTIDE SEQUENCE [LARGE SCALE GENOMIC DNA]</scope>
    <source>
        <strain evidence="2 3">MSr12523</strain>
    </source>
</reference>
<proteinExistence type="predicted"/>
<dbReference type="Gene3D" id="3.10.450.50">
    <property type="match status" value="1"/>
</dbReference>
<dbReference type="EMBL" id="CP089982">
    <property type="protein sequence ID" value="WXA99915.1"/>
    <property type="molecule type" value="Genomic_DNA"/>
</dbReference>
<dbReference type="PROSITE" id="PS51257">
    <property type="entry name" value="PROKAR_LIPOPROTEIN"/>
    <property type="match status" value="1"/>
</dbReference>